<feature type="region of interest" description="Disordered" evidence="1">
    <location>
        <begin position="1"/>
        <end position="24"/>
    </location>
</feature>
<organism evidence="2">
    <name type="scientific">Rhizophora mucronata</name>
    <name type="common">Asiatic mangrove</name>
    <dbReference type="NCBI Taxonomy" id="61149"/>
    <lineage>
        <taxon>Eukaryota</taxon>
        <taxon>Viridiplantae</taxon>
        <taxon>Streptophyta</taxon>
        <taxon>Embryophyta</taxon>
        <taxon>Tracheophyta</taxon>
        <taxon>Spermatophyta</taxon>
        <taxon>Magnoliopsida</taxon>
        <taxon>eudicotyledons</taxon>
        <taxon>Gunneridae</taxon>
        <taxon>Pentapetalae</taxon>
        <taxon>rosids</taxon>
        <taxon>fabids</taxon>
        <taxon>Malpighiales</taxon>
        <taxon>Rhizophoraceae</taxon>
        <taxon>Rhizophora</taxon>
    </lineage>
</organism>
<sequence length="24" mass="2847">MLTTQMTRRPEIVRNMGPPSRFDL</sequence>
<reference evidence="2" key="1">
    <citation type="submission" date="2018-02" db="EMBL/GenBank/DDBJ databases">
        <title>Rhizophora mucronata_Transcriptome.</title>
        <authorList>
            <person name="Meera S.P."/>
            <person name="Sreeshan A."/>
            <person name="Augustine A."/>
        </authorList>
    </citation>
    <scope>NUCLEOTIDE SEQUENCE</scope>
    <source>
        <tissue evidence="2">Leaf</tissue>
    </source>
</reference>
<keyword evidence="2" id="KW-0808">Transferase</keyword>
<evidence type="ECO:0000256" key="1">
    <source>
        <dbReference type="SAM" id="MobiDB-lite"/>
    </source>
</evidence>
<accession>A0A2P2NQG6</accession>
<dbReference type="EMBL" id="GGEC01064253">
    <property type="protein sequence ID" value="MBX44737.1"/>
    <property type="molecule type" value="Transcribed_RNA"/>
</dbReference>
<dbReference type="GO" id="GO:0016740">
    <property type="term" value="F:transferase activity"/>
    <property type="evidence" value="ECO:0007669"/>
    <property type="project" value="UniProtKB-KW"/>
</dbReference>
<dbReference type="AlphaFoldDB" id="A0A2P2NQG6"/>
<protein>
    <submittedName>
        <fullName evidence="2">Xylosyltransferase 1-like</fullName>
    </submittedName>
</protein>
<evidence type="ECO:0000313" key="2">
    <source>
        <dbReference type="EMBL" id="MBX44737.1"/>
    </source>
</evidence>
<name>A0A2P2NQG6_RHIMU</name>
<proteinExistence type="predicted"/>